<feature type="compositionally biased region" description="Low complexity" evidence="1">
    <location>
        <begin position="52"/>
        <end position="62"/>
    </location>
</feature>
<gene>
    <name evidence="2" type="ORF">Tci_921810</name>
</gene>
<dbReference type="EMBL" id="BKCJ011748559">
    <property type="protein sequence ID" value="GFD49841.1"/>
    <property type="molecule type" value="Genomic_DNA"/>
</dbReference>
<evidence type="ECO:0000256" key="1">
    <source>
        <dbReference type="SAM" id="MobiDB-lite"/>
    </source>
</evidence>
<name>A0A699WYB5_TANCI</name>
<reference evidence="2" key="1">
    <citation type="journal article" date="2019" name="Sci. Rep.">
        <title>Draft genome of Tanacetum cinerariifolium, the natural source of mosquito coil.</title>
        <authorList>
            <person name="Yamashiro T."/>
            <person name="Shiraishi A."/>
            <person name="Satake H."/>
            <person name="Nakayama K."/>
        </authorList>
    </citation>
    <scope>NUCLEOTIDE SEQUENCE</scope>
</reference>
<proteinExistence type="predicted"/>
<feature type="region of interest" description="Disordered" evidence="1">
    <location>
        <begin position="33"/>
        <end position="62"/>
    </location>
</feature>
<accession>A0A699WYB5</accession>
<feature type="non-terminal residue" evidence="2">
    <location>
        <position position="96"/>
    </location>
</feature>
<sequence length="96" mass="9550">GMIDDLWVEAVISVKGVSWVGDGGVSGVSLSVVSSSDDKNGEIASNGGIWPDDGSLDGSDSASDACGAITGLVSRMVVGIVPNKITRPSGVPMLSS</sequence>
<feature type="non-terminal residue" evidence="2">
    <location>
        <position position="1"/>
    </location>
</feature>
<evidence type="ECO:0000313" key="2">
    <source>
        <dbReference type="EMBL" id="GFD49841.1"/>
    </source>
</evidence>
<comment type="caution">
    <text evidence="2">The sequence shown here is derived from an EMBL/GenBank/DDBJ whole genome shotgun (WGS) entry which is preliminary data.</text>
</comment>
<protein>
    <submittedName>
        <fullName evidence="2">Uncharacterized protein</fullName>
    </submittedName>
</protein>
<organism evidence="2">
    <name type="scientific">Tanacetum cinerariifolium</name>
    <name type="common">Dalmatian daisy</name>
    <name type="synonym">Chrysanthemum cinerariifolium</name>
    <dbReference type="NCBI Taxonomy" id="118510"/>
    <lineage>
        <taxon>Eukaryota</taxon>
        <taxon>Viridiplantae</taxon>
        <taxon>Streptophyta</taxon>
        <taxon>Embryophyta</taxon>
        <taxon>Tracheophyta</taxon>
        <taxon>Spermatophyta</taxon>
        <taxon>Magnoliopsida</taxon>
        <taxon>eudicotyledons</taxon>
        <taxon>Gunneridae</taxon>
        <taxon>Pentapetalae</taxon>
        <taxon>asterids</taxon>
        <taxon>campanulids</taxon>
        <taxon>Asterales</taxon>
        <taxon>Asteraceae</taxon>
        <taxon>Asteroideae</taxon>
        <taxon>Anthemideae</taxon>
        <taxon>Anthemidinae</taxon>
        <taxon>Tanacetum</taxon>
    </lineage>
</organism>
<dbReference type="AlphaFoldDB" id="A0A699WYB5"/>